<keyword evidence="2" id="KW-1185">Reference proteome</keyword>
<organism evidence="2 3">
    <name type="scientific">Parastrongyloides trichosuri</name>
    <name type="common">Possum-specific nematode worm</name>
    <dbReference type="NCBI Taxonomy" id="131310"/>
    <lineage>
        <taxon>Eukaryota</taxon>
        <taxon>Metazoa</taxon>
        <taxon>Ecdysozoa</taxon>
        <taxon>Nematoda</taxon>
        <taxon>Chromadorea</taxon>
        <taxon>Rhabditida</taxon>
        <taxon>Tylenchina</taxon>
        <taxon>Panagrolaimomorpha</taxon>
        <taxon>Strongyloidoidea</taxon>
        <taxon>Strongyloididae</taxon>
        <taxon>Parastrongyloides</taxon>
    </lineage>
</organism>
<reference evidence="3" key="1">
    <citation type="submission" date="2017-02" db="UniProtKB">
        <authorList>
            <consortium name="WormBaseParasite"/>
        </authorList>
    </citation>
    <scope>IDENTIFICATION</scope>
</reference>
<keyword evidence="1" id="KW-0812">Transmembrane</keyword>
<feature type="transmembrane region" description="Helical" evidence="1">
    <location>
        <begin position="168"/>
        <end position="201"/>
    </location>
</feature>
<proteinExistence type="predicted"/>
<accession>A0A0N4ZLL1</accession>
<sequence>MGPNVTRRLIEIYAMYSNDRGVVFVLEKKIYKCKTVDESIIVNGIKYKSAANFIEQMSKTTVYNSIQDESNIRNISVNNNNNYTIPFNVMFGFWEKVKENVNKTASNISDSIGVTFTDVKDYMESLKKKENEGSSNIYNFTSTKFNEMKKSVNLNGIGFSWVNNFKFYIIVLCIIIIIIALLASGNIQVLGIIINITFTIIQV</sequence>
<keyword evidence="1" id="KW-0472">Membrane</keyword>
<dbReference type="AlphaFoldDB" id="A0A0N4ZLL1"/>
<protein>
    <submittedName>
        <fullName evidence="3">Myristylated protein</fullName>
    </submittedName>
</protein>
<dbReference type="WBParaSite" id="PTRK_0000938584.1">
    <property type="protein sequence ID" value="PTRK_0000938584.1"/>
    <property type="gene ID" value="PTRK_0000938584"/>
</dbReference>
<dbReference type="Proteomes" id="UP000038045">
    <property type="component" value="Unplaced"/>
</dbReference>
<name>A0A0N4ZLL1_PARTI</name>
<keyword evidence="1" id="KW-1133">Transmembrane helix</keyword>
<evidence type="ECO:0000313" key="3">
    <source>
        <dbReference type="WBParaSite" id="PTRK_0000938584.1"/>
    </source>
</evidence>
<evidence type="ECO:0000313" key="2">
    <source>
        <dbReference type="Proteomes" id="UP000038045"/>
    </source>
</evidence>
<evidence type="ECO:0000256" key="1">
    <source>
        <dbReference type="SAM" id="Phobius"/>
    </source>
</evidence>